<gene>
    <name evidence="1" type="ORF">JF625_24350</name>
</gene>
<dbReference type="EMBL" id="JAEKLZ010000383">
    <property type="protein sequence ID" value="MBW8728262.1"/>
    <property type="molecule type" value="Genomic_DNA"/>
</dbReference>
<proteinExistence type="predicted"/>
<name>A0A952FNC5_9PROT</name>
<sequence>MRPDWPIAADRTELSVETEIFDARIYPFIRPAALAAPAPQPKPGVLRRAASKIAEVIIDGFAHCACGMHPELFCREDEPNRPDPDALADDAPRSWRADIDVELHRIVSLRRFRG</sequence>
<comment type="caution">
    <text evidence="1">The sequence shown here is derived from an EMBL/GenBank/DDBJ whole genome shotgun (WGS) entry which is preliminary data.</text>
</comment>
<evidence type="ECO:0000313" key="2">
    <source>
        <dbReference type="Proteomes" id="UP000700706"/>
    </source>
</evidence>
<dbReference type="AlphaFoldDB" id="A0A952FNC5"/>
<evidence type="ECO:0000313" key="1">
    <source>
        <dbReference type="EMBL" id="MBW8728262.1"/>
    </source>
</evidence>
<accession>A0A952FNC5</accession>
<protein>
    <submittedName>
        <fullName evidence="1">Uncharacterized protein</fullName>
    </submittedName>
</protein>
<organism evidence="1 2">
    <name type="scientific">Inquilinus limosus</name>
    <dbReference type="NCBI Taxonomy" id="171674"/>
    <lineage>
        <taxon>Bacteria</taxon>
        <taxon>Pseudomonadati</taxon>
        <taxon>Pseudomonadota</taxon>
        <taxon>Alphaproteobacteria</taxon>
        <taxon>Rhodospirillales</taxon>
        <taxon>Rhodospirillaceae</taxon>
        <taxon>Inquilinus</taxon>
    </lineage>
</organism>
<dbReference type="Proteomes" id="UP000700706">
    <property type="component" value="Unassembled WGS sequence"/>
</dbReference>
<reference evidence="1" key="1">
    <citation type="submission" date="2020-06" db="EMBL/GenBank/DDBJ databases">
        <title>Stable isotope informed genome-resolved metagenomics uncovers potential trophic interactions in rhizosphere soil.</title>
        <authorList>
            <person name="Starr E.P."/>
            <person name="Shi S."/>
            <person name="Blazewicz S.J."/>
            <person name="Koch B.J."/>
            <person name="Probst A.J."/>
            <person name="Hungate B.A."/>
            <person name="Pett-Ridge J."/>
            <person name="Firestone M.K."/>
            <person name="Banfield J.F."/>
        </authorList>
    </citation>
    <scope>NUCLEOTIDE SEQUENCE</scope>
    <source>
        <strain evidence="1">YM_69_17</strain>
    </source>
</reference>